<protein>
    <submittedName>
        <fullName evidence="9">SDR family NAD(P)-dependent oxidoreductase</fullName>
    </submittedName>
</protein>
<sequence length="2290" mass="237258">MRRTVRFADAVTALAASGYRSFVEVSAHPTLTAAVLETIEAAELPAPFTTGTLERDRGGARSLLTAFAAAYVHGLPVEWTDVLPRAGAPVELPTYAFQRSRYWPEPKAAAPATASSEDPERRVHAWRFAIEWARATEPATALLTGRWLVLAPAGHAPHPCVAALAAHGAEPVTVALSTADADRETYEARIGAALNGTEPAGVLSLLALDTGSVAAHPAVARGLAATLAAVQALGTVAPEAPLWVLTRGAVATDLDEPAADPQQAPVWALGRTVAAEHPDRWGGLIDLPAEFDARAAARLVAVVAARDENEIALRPTGTLLRRLAHAPAPAAPTDRRRLAPRGTVLITGGTGHIGGHAARWLAAERGARHLVLTSRSGPTATGTAALAAELAASGAAVDVFACDTAERPALAAVLDRIAVSGPQLSTVLHAAGALDDGVLERLDTGRLARTFDGKAGGAAALDELTAHLDLDAFVLCSSISATFGNGGQGNYAAANAYLDALAEQRRARGRAATSLAWGPWAGGGVGQASEGARQRLARNKWEVLMDPRDAVLAMAQAIEDPEPRHTALSLMAVDFAAMATARGPEQLRRAPLMRDMPEIRAADAAEAQASSVATPAAGLPLVEQVSARGSHSEQERFLDELIRGEAATVMGYACADDIEPGRAFSEVGLDSLTSVELRNRLSTATALKLPATLLFDHPDPAALAAHLRRRLMGAEADTPAAPVQRPVTVDADDDPVAIVAMGCRLPGGIRTPDELWQLIATGTDAITGLPTDRGWDLANLYDTDPDRPGTLYVREGGFLHEAPEFDAAFFGISPREALAMDPQQRLLLEVVWETLERGGIDPTALRSTRTGVFVGGFGSGYDRLGGAAEQQLEGQSMIGNATSVLSGRVSYLLGLEGPALTIDTACSSSLVALHQAVQALRADECALALVGGVTVMPTPRDLIGFSRQRGLAADGRCKAFGAGADGMGMAEGVGVLAVERLSEARRNGHPVLALVRGSAVNQDGASNGLTAPHGPSQQRVIRAAMANARLAAADVDVVEAHGTGTALGDPIEAGALLATYGQDPERPEDRPLWLGSLKSNIGHTQAAAGVAGIMKMVLAMRHGLLPRTLHAEQPSPHVDWSAGNMKLLQEPVEWMADGERPRRAGVSGFGVSGTNAHVILEEPPEADAEATPRETPSEVTVLDAEAVAWPVSGRTADGLAAQAGRLREHVLARPEVAPRDIAWSLATTRTAFEHRAVAFGSGREELAAALAQIATGQDGDDVIAGSVPASGAGRTVFVFPGQGSQWVGMGRELAEVSPVCAARLAECAAALEPYVDWELADVLAGRHGFEAADVVQPALWAVMVSLAAVWQAAGVQPDAVVGHSQGEIAAAAVAGILSLDDAAKVVALRSKTLTALAGRGGMMSIAEAADVVRERIAPFGERLSLAAVNGPSATVVSGEPAALRELADSCPESVRTRIIPVDYASHSAQVDDLREEILSVLDGIAPREASIPMVSAMSGEVLTGPELDPAYWYASLRETVEFERAVRMLGEDGHRTFLEVSPHPVLVGPVGDSLADRGPVVTGTLRREDGGARRLLASLAAAYVRGVSVDWEAVLRRGPAADTVELPTYAFQHARYWPEVTGTQPVASDPLADLRYRATWLRLPDQAKDPALSGTWLLVGASAAPDTAHQVSRALTEHGAAEIVTVEDSGDRAALAGRTPTGIVSLLALDESPDGGHPTMTRGMVATLGLIQALGEAAPEAPLWVLTRGAVATGPGEAGGPAQAQAWGLGRVTALEHPERWGGLIDLPAAGAWDERAAARLAVLLSGATGEDQLALRPQGILARRLVRAGVRTVTESAGGSGSGTVLVTGGTGAIGGEVGRWLSGRGAERVVLASGEPLNAGVAALAADVAASGAEVAITVCDSAERDALTGLLARIAADDGPALRGVVHTAGAGQATAVADTTAEELAAVAGARAAGARWLDELTTDLDLDFFVLFSSVAATWGSALVPGYAAGNAFVDALAERRRARGQVATSVAWGPWGDGARGSGSASVRHGLRVLAPQVAVRALGQALDGGDALVTVADVDWRAFAPAFTLRRPSPLLAELPEAAAVVAGAPGATVDGDEGSEAAEFARTLASLPPARRQAALTDLVRGEAARVLSHTGADDIDPERAFKDLGFDSLTAIELRNRLAAATGATLPSTVVFEHPTPAALAAHLLRAVGAGGDSVLDELERLDALLTGLAERLGDANAADTPNDGEEIAARLEVVAEKWQRLRRGTGPGTGNDMADRLEDADDDEVFDLLGKEFGIQ</sequence>
<comment type="caution">
    <text evidence="9">The sequence shown here is derived from an EMBL/GenBank/DDBJ whole genome shotgun (WGS) entry which is preliminary data.</text>
</comment>
<keyword evidence="5" id="KW-0511">Multifunctional enzyme</keyword>
<evidence type="ECO:0000256" key="1">
    <source>
        <dbReference type="ARBA" id="ARBA00022450"/>
    </source>
</evidence>
<evidence type="ECO:0000313" key="9">
    <source>
        <dbReference type="EMBL" id="MFH8590149.1"/>
    </source>
</evidence>
<gene>
    <name evidence="9" type="ORF">ACH4GP_38240</name>
</gene>
<organism evidence="9 10">
    <name type="scientific">Streptomyces celluloflavus</name>
    <dbReference type="NCBI Taxonomy" id="58344"/>
    <lineage>
        <taxon>Bacteria</taxon>
        <taxon>Bacillati</taxon>
        <taxon>Actinomycetota</taxon>
        <taxon>Actinomycetes</taxon>
        <taxon>Kitasatosporales</taxon>
        <taxon>Streptomycetaceae</taxon>
        <taxon>Streptomyces</taxon>
    </lineage>
</organism>
<keyword evidence="10" id="KW-1185">Reference proteome</keyword>
<dbReference type="SMART" id="SM00822">
    <property type="entry name" value="PKS_KR"/>
    <property type="match status" value="2"/>
</dbReference>
<dbReference type="SUPFAM" id="SSF51735">
    <property type="entry name" value="NAD(P)-binding Rossmann-fold domains"/>
    <property type="match status" value="4"/>
</dbReference>
<dbReference type="Gene3D" id="3.40.366.10">
    <property type="entry name" value="Malonyl-Coenzyme A Acyl Carrier Protein, domain 2"/>
    <property type="match status" value="2"/>
</dbReference>
<dbReference type="InterPro" id="IPR001227">
    <property type="entry name" value="Ac_transferase_dom_sf"/>
</dbReference>
<dbReference type="PROSITE" id="PS52004">
    <property type="entry name" value="KS3_2"/>
    <property type="match status" value="1"/>
</dbReference>
<dbReference type="InterPro" id="IPR014030">
    <property type="entry name" value="Ketoacyl_synth_N"/>
</dbReference>
<dbReference type="Pfam" id="PF08659">
    <property type="entry name" value="KR"/>
    <property type="match status" value="2"/>
</dbReference>
<dbReference type="Gene3D" id="3.40.47.10">
    <property type="match status" value="1"/>
</dbReference>
<dbReference type="Proteomes" id="UP001610990">
    <property type="component" value="Unassembled WGS sequence"/>
</dbReference>
<dbReference type="InterPro" id="IPR006162">
    <property type="entry name" value="Ppantetheine_attach_site"/>
</dbReference>
<dbReference type="SUPFAM" id="SSF55048">
    <property type="entry name" value="Probable ACP-binding domain of malonyl-CoA ACP transacylase"/>
    <property type="match status" value="1"/>
</dbReference>
<keyword evidence="1" id="KW-0596">Phosphopantetheine</keyword>
<dbReference type="Pfam" id="PF02801">
    <property type="entry name" value="Ketoacyl-synt_C"/>
    <property type="match status" value="1"/>
</dbReference>
<dbReference type="PROSITE" id="PS50075">
    <property type="entry name" value="CARRIER"/>
    <property type="match status" value="2"/>
</dbReference>
<dbReference type="SUPFAM" id="SSF47336">
    <property type="entry name" value="ACP-like"/>
    <property type="match status" value="2"/>
</dbReference>
<dbReference type="InterPro" id="IPR036291">
    <property type="entry name" value="NAD(P)-bd_dom_sf"/>
</dbReference>
<keyword evidence="6" id="KW-0012">Acyltransferase</keyword>
<evidence type="ECO:0000256" key="2">
    <source>
        <dbReference type="ARBA" id="ARBA00022553"/>
    </source>
</evidence>
<feature type="domain" description="Carrier" evidence="7">
    <location>
        <begin position="2126"/>
        <end position="2201"/>
    </location>
</feature>
<dbReference type="InterPro" id="IPR036736">
    <property type="entry name" value="ACP-like_sf"/>
</dbReference>
<dbReference type="SUPFAM" id="SSF53901">
    <property type="entry name" value="Thiolase-like"/>
    <property type="match status" value="1"/>
</dbReference>
<feature type="domain" description="Carrier" evidence="7">
    <location>
        <begin position="636"/>
        <end position="711"/>
    </location>
</feature>
<dbReference type="InterPro" id="IPR032821">
    <property type="entry name" value="PKS_assoc"/>
</dbReference>
<dbReference type="InterPro" id="IPR009081">
    <property type="entry name" value="PP-bd_ACP"/>
</dbReference>
<name>A0ABW7RPX5_9ACTN</name>
<dbReference type="CDD" id="cd00833">
    <property type="entry name" value="PKS"/>
    <property type="match status" value="1"/>
</dbReference>
<dbReference type="Pfam" id="PF00109">
    <property type="entry name" value="ketoacyl-synt"/>
    <property type="match status" value="1"/>
</dbReference>
<dbReference type="SMART" id="SM01294">
    <property type="entry name" value="PKS_PP_betabranch"/>
    <property type="match status" value="2"/>
</dbReference>
<dbReference type="EMBL" id="JBIRGH010000052">
    <property type="protein sequence ID" value="MFH8590149.1"/>
    <property type="molecule type" value="Genomic_DNA"/>
</dbReference>
<dbReference type="Gene3D" id="3.40.50.720">
    <property type="entry name" value="NAD(P)-binding Rossmann-like Domain"/>
    <property type="match status" value="2"/>
</dbReference>
<dbReference type="InterPro" id="IPR020841">
    <property type="entry name" value="PKS_Beta-ketoAc_synthase_dom"/>
</dbReference>
<dbReference type="PANTHER" id="PTHR43775">
    <property type="entry name" value="FATTY ACID SYNTHASE"/>
    <property type="match status" value="1"/>
</dbReference>
<dbReference type="PROSITE" id="PS00012">
    <property type="entry name" value="PHOSPHOPANTETHEINE"/>
    <property type="match status" value="2"/>
</dbReference>
<dbReference type="Pfam" id="PF00698">
    <property type="entry name" value="Acyl_transf_1"/>
    <property type="match status" value="2"/>
</dbReference>
<dbReference type="Gene3D" id="3.30.70.3290">
    <property type="match status" value="2"/>
</dbReference>
<dbReference type="InterPro" id="IPR016039">
    <property type="entry name" value="Thiolase-like"/>
</dbReference>
<dbReference type="InterPro" id="IPR016035">
    <property type="entry name" value="Acyl_Trfase/lysoPLipase"/>
</dbReference>
<dbReference type="SMART" id="SM00823">
    <property type="entry name" value="PKS_PP"/>
    <property type="match status" value="2"/>
</dbReference>
<dbReference type="InterPro" id="IPR020806">
    <property type="entry name" value="PKS_PP-bd"/>
</dbReference>
<dbReference type="Pfam" id="PF16197">
    <property type="entry name" value="KAsynt_C_assoc"/>
    <property type="match status" value="1"/>
</dbReference>
<dbReference type="InterPro" id="IPR013968">
    <property type="entry name" value="PKS_KR"/>
</dbReference>
<dbReference type="PANTHER" id="PTHR43775:SF51">
    <property type="entry name" value="INACTIVE PHENOLPHTHIOCEROL SYNTHESIS POLYKETIDE SYNTHASE TYPE I PKS1-RELATED"/>
    <property type="match status" value="1"/>
</dbReference>
<dbReference type="Gene3D" id="1.10.1200.10">
    <property type="entry name" value="ACP-like"/>
    <property type="match status" value="2"/>
</dbReference>
<keyword evidence="4" id="KW-0045">Antibiotic biosynthesis</keyword>
<evidence type="ECO:0000256" key="5">
    <source>
        <dbReference type="ARBA" id="ARBA00023268"/>
    </source>
</evidence>
<proteinExistence type="predicted"/>
<dbReference type="SMART" id="SM00827">
    <property type="entry name" value="PKS_AT"/>
    <property type="match status" value="1"/>
</dbReference>
<dbReference type="InterPro" id="IPR050091">
    <property type="entry name" value="PKS_NRPS_Biosynth_Enz"/>
</dbReference>
<feature type="domain" description="Ketosynthase family 3 (KS3)" evidence="8">
    <location>
        <begin position="733"/>
        <end position="1162"/>
    </location>
</feature>
<evidence type="ECO:0000259" key="8">
    <source>
        <dbReference type="PROSITE" id="PS52004"/>
    </source>
</evidence>
<dbReference type="CDD" id="cd08952">
    <property type="entry name" value="KR_1_SDR_x"/>
    <property type="match status" value="2"/>
</dbReference>
<evidence type="ECO:0000256" key="4">
    <source>
        <dbReference type="ARBA" id="ARBA00023194"/>
    </source>
</evidence>
<accession>A0ABW7RPX5</accession>
<dbReference type="InterPro" id="IPR057326">
    <property type="entry name" value="KR_dom"/>
</dbReference>
<keyword evidence="2" id="KW-0597">Phosphoprotein</keyword>
<dbReference type="InterPro" id="IPR018201">
    <property type="entry name" value="Ketoacyl_synth_AS"/>
</dbReference>
<dbReference type="RefSeq" id="WP_397677198.1">
    <property type="nucleotide sequence ID" value="NZ_JBIRGH010000052.1"/>
</dbReference>
<dbReference type="InterPro" id="IPR014043">
    <property type="entry name" value="Acyl_transferase_dom"/>
</dbReference>
<evidence type="ECO:0000256" key="3">
    <source>
        <dbReference type="ARBA" id="ARBA00022679"/>
    </source>
</evidence>
<dbReference type="Pfam" id="PF00550">
    <property type="entry name" value="PP-binding"/>
    <property type="match status" value="2"/>
</dbReference>
<keyword evidence="3" id="KW-0808">Transferase</keyword>
<evidence type="ECO:0000259" key="7">
    <source>
        <dbReference type="PROSITE" id="PS50075"/>
    </source>
</evidence>
<reference evidence="9 10" key="1">
    <citation type="submission" date="2024-10" db="EMBL/GenBank/DDBJ databases">
        <title>The Natural Products Discovery Center: Release of the First 8490 Sequenced Strains for Exploring Actinobacteria Biosynthetic Diversity.</title>
        <authorList>
            <person name="Kalkreuter E."/>
            <person name="Kautsar S.A."/>
            <person name="Yang D."/>
            <person name="Bader C.D."/>
            <person name="Teijaro C.N."/>
            <person name="Fluegel L."/>
            <person name="Davis C.M."/>
            <person name="Simpson J.R."/>
            <person name="Lauterbach L."/>
            <person name="Steele A.D."/>
            <person name="Gui C."/>
            <person name="Meng S."/>
            <person name="Li G."/>
            <person name="Viehrig K."/>
            <person name="Ye F."/>
            <person name="Su P."/>
            <person name="Kiefer A.F."/>
            <person name="Nichols A."/>
            <person name="Cepeda A.J."/>
            <person name="Yan W."/>
            <person name="Fan B."/>
            <person name="Jiang Y."/>
            <person name="Adhikari A."/>
            <person name="Zheng C.-J."/>
            <person name="Schuster L."/>
            <person name="Cowan T.M."/>
            <person name="Smanski M.J."/>
            <person name="Chevrette M.G."/>
            <person name="De Carvalho L.P.S."/>
            <person name="Shen B."/>
        </authorList>
    </citation>
    <scope>NUCLEOTIDE SEQUENCE [LARGE SCALE GENOMIC DNA]</scope>
    <source>
        <strain evidence="9 10">NPDC018013</strain>
    </source>
</reference>
<evidence type="ECO:0000256" key="6">
    <source>
        <dbReference type="ARBA" id="ARBA00023315"/>
    </source>
</evidence>
<dbReference type="SMART" id="SM00825">
    <property type="entry name" value="PKS_KS"/>
    <property type="match status" value="1"/>
</dbReference>
<dbReference type="SUPFAM" id="SSF52151">
    <property type="entry name" value="FabD/lysophospholipase-like"/>
    <property type="match status" value="1"/>
</dbReference>
<evidence type="ECO:0000313" key="10">
    <source>
        <dbReference type="Proteomes" id="UP001610990"/>
    </source>
</evidence>
<dbReference type="PROSITE" id="PS00606">
    <property type="entry name" value="KS3_1"/>
    <property type="match status" value="1"/>
</dbReference>
<dbReference type="InterPro" id="IPR016036">
    <property type="entry name" value="Malonyl_transacylase_ACP-bd"/>
</dbReference>
<dbReference type="InterPro" id="IPR014031">
    <property type="entry name" value="Ketoacyl_synth_C"/>
</dbReference>